<protein>
    <submittedName>
        <fullName evidence="1">Uncharacterized protein</fullName>
    </submittedName>
</protein>
<dbReference type="EMBL" id="HG721993">
    <property type="protein sequence ID" value="CDJ61063.1"/>
    <property type="molecule type" value="Genomic_DNA"/>
</dbReference>
<reference evidence="1" key="2">
    <citation type="submission" date="2013-10" db="EMBL/GenBank/DDBJ databases">
        <authorList>
            <person name="Aslett M."/>
        </authorList>
    </citation>
    <scope>NUCLEOTIDE SEQUENCE [LARGE SCALE GENOMIC DNA]</scope>
    <source>
        <strain evidence="1">Weybridge</strain>
    </source>
</reference>
<dbReference type="GeneID" id="25337739"/>
<organism evidence="1 2">
    <name type="scientific">Eimeria maxima</name>
    <name type="common">Coccidian parasite</name>
    <dbReference type="NCBI Taxonomy" id="5804"/>
    <lineage>
        <taxon>Eukaryota</taxon>
        <taxon>Sar</taxon>
        <taxon>Alveolata</taxon>
        <taxon>Apicomplexa</taxon>
        <taxon>Conoidasida</taxon>
        <taxon>Coccidia</taxon>
        <taxon>Eucoccidiorida</taxon>
        <taxon>Eimeriorina</taxon>
        <taxon>Eimeriidae</taxon>
        <taxon>Eimeria</taxon>
    </lineage>
</organism>
<sequence length="358" mass="39843">MAAMFVFVCGEVENDAIRRCWLLVECLLANCVLDGFVYDDGKWKWIIRLCLGFPLRKKQFDCRCRGQCAGEGAGCWWNVCWQTVCWMELCMTMGNGIVESLVPGTLPFFRAIARLRSVVGVVAFVRCWLLVECLLANCVLDGVVYDDGECKQETVGYRYRQHLMEMRHCACICGAFWCGMFCECAPRVDVTFKGTKSSEALGGDWRYVGLGVGWCGVAKASMDVLADVTSLWRADVRLCVAEAECVWIVAIADGMGDGIEYLIRFHFSEAEASSAAWRAWVRLFADSRCWLLAECLLANCALDGVVYDDGECFCRANASSSVGVDDCSWRGAMTCCLLVECLLTNCVLDGVVYDDGEY</sequence>
<gene>
    <name evidence="1" type="ORF">EMWEY_00037530</name>
</gene>
<dbReference type="Proteomes" id="UP000030763">
    <property type="component" value="Unassembled WGS sequence"/>
</dbReference>
<dbReference type="VEuPathDB" id="ToxoDB:EMWEY_00037530"/>
<dbReference type="AlphaFoldDB" id="U6MDE7"/>
<accession>U6MDE7</accession>
<reference evidence="1" key="1">
    <citation type="submission" date="2013-10" db="EMBL/GenBank/DDBJ databases">
        <title>Genomic analysis of the causative agents of coccidiosis in chickens.</title>
        <authorList>
            <person name="Reid A.J."/>
            <person name="Blake D."/>
            <person name="Billington K."/>
            <person name="Browne H."/>
            <person name="Dunn M."/>
            <person name="Hung S."/>
            <person name="Kawahara F."/>
            <person name="Miranda-Saavedra D."/>
            <person name="Mourier T."/>
            <person name="Nagra H."/>
            <person name="Otto T.D."/>
            <person name="Rawlings N."/>
            <person name="Sanchez A."/>
            <person name="Sanders M."/>
            <person name="Subramaniam C."/>
            <person name="Tay Y."/>
            <person name="Dear P."/>
            <person name="Doerig C."/>
            <person name="Gruber A."/>
            <person name="Parkinson J."/>
            <person name="Shirley M."/>
            <person name="Wan K.L."/>
            <person name="Berriman M."/>
            <person name="Tomley F."/>
            <person name="Pain A."/>
        </authorList>
    </citation>
    <scope>NUCLEOTIDE SEQUENCE [LARGE SCALE GENOMIC DNA]</scope>
    <source>
        <strain evidence="1">Weybridge</strain>
    </source>
</reference>
<evidence type="ECO:0000313" key="2">
    <source>
        <dbReference type="Proteomes" id="UP000030763"/>
    </source>
</evidence>
<dbReference type="RefSeq" id="XP_013337713.1">
    <property type="nucleotide sequence ID" value="XM_013482259.1"/>
</dbReference>
<name>U6MDE7_EIMMA</name>
<keyword evidence="2" id="KW-1185">Reference proteome</keyword>
<evidence type="ECO:0000313" key="1">
    <source>
        <dbReference type="EMBL" id="CDJ61063.1"/>
    </source>
</evidence>
<proteinExistence type="predicted"/>